<feature type="region of interest" description="Disordered" evidence="1">
    <location>
        <begin position="1"/>
        <end position="35"/>
    </location>
</feature>
<dbReference type="InterPro" id="IPR041657">
    <property type="entry name" value="HTH_17"/>
</dbReference>
<proteinExistence type="predicted"/>
<protein>
    <submittedName>
        <fullName evidence="3">Helix-turn-helix domain-containing protein</fullName>
    </submittedName>
</protein>
<dbReference type="Pfam" id="PF12728">
    <property type="entry name" value="HTH_17"/>
    <property type="match status" value="1"/>
</dbReference>
<feature type="domain" description="Helix-turn-helix" evidence="2">
    <location>
        <begin position="52"/>
        <end position="100"/>
    </location>
</feature>
<organism evidence="3 4">
    <name type="scientific">Aliiroseovarius salicola</name>
    <dbReference type="NCBI Taxonomy" id="3009082"/>
    <lineage>
        <taxon>Bacteria</taxon>
        <taxon>Pseudomonadati</taxon>
        <taxon>Pseudomonadota</taxon>
        <taxon>Alphaproteobacteria</taxon>
        <taxon>Rhodobacterales</taxon>
        <taxon>Paracoccaceae</taxon>
        <taxon>Aliiroseovarius</taxon>
    </lineage>
</organism>
<feature type="compositionally biased region" description="Basic residues" evidence="1">
    <location>
        <begin position="13"/>
        <end position="27"/>
    </location>
</feature>
<accession>A0ABT4W3B7</accession>
<evidence type="ECO:0000313" key="3">
    <source>
        <dbReference type="EMBL" id="MDA5095009.1"/>
    </source>
</evidence>
<name>A0ABT4W3B7_9RHOB</name>
<feature type="compositionally biased region" description="Polar residues" evidence="1">
    <location>
        <begin position="1"/>
        <end position="12"/>
    </location>
</feature>
<dbReference type="Proteomes" id="UP001528040">
    <property type="component" value="Unassembled WGS sequence"/>
</dbReference>
<gene>
    <name evidence="3" type="ORF">O2N63_13040</name>
</gene>
<evidence type="ECO:0000256" key="1">
    <source>
        <dbReference type="SAM" id="MobiDB-lite"/>
    </source>
</evidence>
<dbReference type="RefSeq" id="WP_271054717.1">
    <property type="nucleotide sequence ID" value="NZ_JAQIIO010000007.1"/>
</dbReference>
<sequence length="108" mass="11882">MGTRNASSNSNRSHIKRPAKIRRKLRKSATYGGKNNKAITGKAWISPDGEYCNTAHAADCLGRSVSRLQSMRHEGIGPIFLKRGRSVYYRVADLKAYLENGVSVADTA</sequence>
<dbReference type="EMBL" id="JAQIIO010000007">
    <property type="protein sequence ID" value="MDA5095009.1"/>
    <property type="molecule type" value="Genomic_DNA"/>
</dbReference>
<evidence type="ECO:0000313" key="4">
    <source>
        <dbReference type="Proteomes" id="UP001528040"/>
    </source>
</evidence>
<evidence type="ECO:0000259" key="2">
    <source>
        <dbReference type="Pfam" id="PF12728"/>
    </source>
</evidence>
<comment type="caution">
    <text evidence="3">The sequence shown here is derived from an EMBL/GenBank/DDBJ whole genome shotgun (WGS) entry which is preliminary data.</text>
</comment>
<keyword evidence="4" id="KW-1185">Reference proteome</keyword>
<reference evidence="3 4" key="1">
    <citation type="submission" date="2023-01" db="EMBL/GenBank/DDBJ databases">
        <authorList>
            <person name="Yoon J.-W."/>
        </authorList>
    </citation>
    <scope>NUCLEOTIDE SEQUENCE [LARGE SCALE GENOMIC DNA]</scope>
    <source>
        <strain evidence="3 4">KMU-50</strain>
    </source>
</reference>